<protein>
    <submittedName>
        <fullName evidence="2">Coproporphyrinogen dehydrogenase HemZ</fullName>
        <ecNumber evidence="2">1.3.98.3</ecNumber>
    </submittedName>
</protein>
<dbReference type="SFLD" id="SFLDS00029">
    <property type="entry name" value="Radical_SAM"/>
    <property type="match status" value="1"/>
</dbReference>
<keyword evidence="2" id="KW-0560">Oxidoreductase</keyword>
<dbReference type="Pfam" id="PF04055">
    <property type="entry name" value="Radical_SAM"/>
    <property type="match status" value="1"/>
</dbReference>
<name>A0ABS2GEF7_9FIRM</name>
<dbReference type="SFLD" id="SFLDG01082">
    <property type="entry name" value="B12-binding_domain_containing"/>
    <property type="match status" value="1"/>
</dbReference>
<gene>
    <name evidence="2" type="primary">hemZ</name>
    <name evidence="2" type="ORF">H6A01_02570</name>
</gene>
<dbReference type="InterPro" id="IPR058240">
    <property type="entry name" value="rSAM_sf"/>
</dbReference>
<evidence type="ECO:0000259" key="1">
    <source>
        <dbReference type="PROSITE" id="PS51918"/>
    </source>
</evidence>
<dbReference type="Gene3D" id="3.80.30.20">
    <property type="entry name" value="tm_1862 like domain"/>
    <property type="match status" value="1"/>
</dbReference>
<dbReference type="SUPFAM" id="SSF102114">
    <property type="entry name" value="Radical SAM enzymes"/>
    <property type="match status" value="1"/>
</dbReference>
<evidence type="ECO:0000313" key="2">
    <source>
        <dbReference type="EMBL" id="MBM6912217.1"/>
    </source>
</evidence>
<dbReference type="NCBIfam" id="TIGR03994">
    <property type="entry name" value="rSAM_HemZ"/>
    <property type="match status" value="1"/>
</dbReference>
<dbReference type="Proteomes" id="UP000707138">
    <property type="component" value="Unassembled WGS sequence"/>
</dbReference>
<dbReference type="SMART" id="SM00729">
    <property type="entry name" value="Elp3"/>
    <property type="match status" value="1"/>
</dbReference>
<dbReference type="SFLD" id="SFLDG01065">
    <property type="entry name" value="anaerobic_coproporphyrinogen-I"/>
    <property type="match status" value="1"/>
</dbReference>
<dbReference type="SFLD" id="SFLDF00310">
    <property type="entry name" value="oxygen-independent_coproporphy"/>
    <property type="match status" value="1"/>
</dbReference>
<dbReference type="InterPro" id="IPR023404">
    <property type="entry name" value="rSAM_horseshoe"/>
</dbReference>
<proteinExistence type="predicted"/>
<dbReference type="InterPro" id="IPR034505">
    <property type="entry name" value="Coproporphyrinogen-III_oxidase"/>
</dbReference>
<sequence length="479" mass="54354">MHNKYHYEGPLPLGSVVAHNCAGAGLFVATHGEEVAWRLTGSEENGFYTLCIVGPNQQTKRFSSEATAEGRRIIGRDVLYYLREAQGFIRVGKWGSLVGVRPTKLFHKLWDETGKAGVAAQILRDRYDISLEKLSILQSITELQRPWVAVDEESDRRISVYGGIPFCESHCTYCSFPFGLVQQYNRLDEFVQAFVQDASQLAALQREFNLSVDSLYMGGGTPTSLNHEAFEKVVEALAMLRMEGKEFTVEAGRPDSVTPEKIDTMLRHGVNRMSINPQSMQDHILKAVGRAHTAGAVVDLYDYVREHTSLAINMDFIAGLPQQTMSDMQENIKFICRTMPENVTIHTLALKKGSPLYDMRETALLPEEGQVEEMVSYAGEYLRKIGYVPYYLYRQKYMTGQMENIGYTLPGYACEYNIRIMEERQTIVAVGPGSSSKWMRAPEFRQLQLHTPKDVSVYIDTLDTLLAKRRERCEQFWEA</sequence>
<accession>A0ABS2GEF7</accession>
<comment type="caution">
    <text evidence="2">The sequence shown here is derived from an EMBL/GenBank/DDBJ whole genome shotgun (WGS) entry which is preliminary data.</text>
</comment>
<dbReference type="InterPro" id="IPR006638">
    <property type="entry name" value="Elp3/MiaA/NifB-like_rSAM"/>
</dbReference>
<dbReference type="EMBL" id="JACJLA010000003">
    <property type="protein sequence ID" value="MBM6912217.1"/>
    <property type="molecule type" value="Genomic_DNA"/>
</dbReference>
<dbReference type="PANTHER" id="PTHR13932">
    <property type="entry name" value="COPROPORPHYRINIGEN III OXIDASE"/>
    <property type="match status" value="1"/>
</dbReference>
<dbReference type="GO" id="GO:0051989">
    <property type="term" value="F:coproporphyrinogen dehydrogenase activity"/>
    <property type="evidence" value="ECO:0007669"/>
    <property type="project" value="UniProtKB-EC"/>
</dbReference>
<dbReference type="EC" id="1.3.98.3" evidence="2"/>
<dbReference type="InterPro" id="IPR023995">
    <property type="entry name" value="HemZ"/>
</dbReference>
<reference evidence="2 3" key="1">
    <citation type="journal article" date="2021" name="Sci. Rep.">
        <title>The distribution of antibiotic resistance genes in chicken gut microbiota commensals.</title>
        <authorList>
            <person name="Juricova H."/>
            <person name="Matiasovicova J."/>
            <person name="Kubasova T."/>
            <person name="Cejkova D."/>
            <person name="Rychlik I."/>
        </authorList>
    </citation>
    <scope>NUCLEOTIDE SEQUENCE [LARGE SCALE GENOMIC DNA]</scope>
    <source>
        <strain evidence="2 3">An537</strain>
    </source>
</reference>
<dbReference type="PANTHER" id="PTHR13932:SF1">
    <property type="entry name" value="OXYGEN-INDEPENDENT COPROPORPHYRINOGEN-III OXIDASE-LIKE PROTEIN HEMZ"/>
    <property type="match status" value="1"/>
</dbReference>
<dbReference type="PROSITE" id="PS51918">
    <property type="entry name" value="RADICAL_SAM"/>
    <property type="match status" value="1"/>
</dbReference>
<feature type="domain" description="Radical SAM core" evidence="1">
    <location>
        <begin position="152"/>
        <end position="394"/>
    </location>
</feature>
<dbReference type="RefSeq" id="WP_205087449.1">
    <property type="nucleotide sequence ID" value="NZ_JACJLA010000003.1"/>
</dbReference>
<evidence type="ECO:0000313" key="3">
    <source>
        <dbReference type="Proteomes" id="UP000707138"/>
    </source>
</evidence>
<organism evidence="2 3">
    <name type="scientific">Veillonella magna</name>
    <dbReference type="NCBI Taxonomy" id="464322"/>
    <lineage>
        <taxon>Bacteria</taxon>
        <taxon>Bacillati</taxon>
        <taxon>Bacillota</taxon>
        <taxon>Negativicutes</taxon>
        <taxon>Veillonellales</taxon>
        <taxon>Veillonellaceae</taxon>
        <taxon>Veillonella</taxon>
    </lineage>
</organism>
<keyword evidence="3" id="KW-1185">Reference proteome</keyword>
<dbReference type="InterPro" id="IPR007197">
    <property type="entry name" value="rSAM"/>
</dbReference>